<dbReference type="SUPFAM" id="SSF74650">
    <property type="entry name" value="Galactose mutarotase-like"/>
    <property type="match status" value="1"/>
</dbReference>
<feature type="domain" description="Glycosyl hydrolase 94 supersandwich" evidence="3">
    <location>
        <begin position="80"/>
        <end position="289"/>
    </location>
</feature>
<dbReference type="InterPro" id="IPR033432">
    <property type="entry name" value="GH94_catalytic"/>
</dbReference>
<dbReference type="PANTHER" id="PTHR37469:SF2">
    <property type="entry name" value="CELLOBIONIC ACID PHOSPHORYLASE"/>
    <property type="match status" value="1"/>
</dbReference>
<keyword evidence="2" id="KW-0808">Transferase</keyword>
<dbReference type="Pfam" id="PF06165">
    <property type="entry name" value="GH94_b-supersand"/>
    <property type="match status" value="1"/>
</dbReference>
<dbReference type="EMBL" id="JAKGAS010000010">
    <property type="protein sequence ID" value="MCF2949730.1"/>
    <property type="molecule type" value="Genomic_DNA"/>
</dbReference>
<evidence type="ECO:0008006" key="7">
    <source>
        <dbReference type="Google" id="ProtNLM"/>
    </source>
</evidence>
<reference evidence="5 6" key="1">
    <citation type="submission" date="2022-01" db="EMBL/GenBank/DDBJ databases">
        <title>Paraglaciecola sp. G1-23.</title>
        <authorList>
            <person name="Jin M.S."/>
            <person name="Han D.M."/>
            <person name="Kim H.M."/>
            <person name="Jeon C.O."/>
        </authorList>
    </citation>
    <scope>NUCLEOTIDE SEQUENCE [LARGE SCALE GENOMIC DNA]</scope>
    <source>
        <strain evidence="5 6">G1-23</strain>
    </source>
</reference>
<dbReference type="Gene3D" id="2.60.420.10">
    <property type="entry name" value="Maltose phosphorylase, domain 3"/>
    <property type="match status" value="1"/>
</dbReference>
<organism evidence="5 6">
    <name type="scientific">Paraglaciecola algarum</name>
    <dbReference type="NCBI Taxonomy" id="3050085"/>
    <lineage>
        <taxon>Bacteria</taxon>
        <taxon>Pseudomonadati</taxon>
        <taxon>Pseudomonadota</taxon>
        <taxon>Gammaproteobacteria</taxon>
        <taxon>Alteromonadales</taxon>
        <taxon>Alteromonadaceae</taxon>
        <taxon>Paraglaciecola</taxon>
    </lineage>
</organism>
<dbReference type="InterPro" id="IPR010383">
    <property type="entry name" value="Glyco_hydrolase_94_b-supersand"/>
</dbReference>
<dbReference type="InterPro" id="IPR011013">
    <property type="entry name" value="Gal_mutarotase_sf_dom"/>
</dbReference>
<dbReference type="Pfam" id="PF17167">
    <property type="entry name" value="Glyco_hydro_94"/>
    <property type="match status" value="1"/>
</dbReference>
<evidence type="ECO:0000313" key="6">
    <source>
        <dbReference type="Proteomes" id="UP001521137"/>
    </source>
</evidence>
<accession>A0ABS9D9U6</accession>
<proteinExistence type="predicted"/>
<protein>
    <recommendedName>
        <fullName evidence="7">NdvB protein</fullName>
    </recommendedName>
</protein>
<dbReference type="InterPro" id="IPR008928">
    <property type="entry name" value="6-hairpin_glycosidase_sf"/>
</dbReference>
<dbReference type="Gene3D" id="2.70.98.40">
    <property type="entry name" value="Glycoside hydrolase, family 65, N-terminal domain"/>
    <property type="match status" value="1"/>
</dbReference>
<dbReference type="RefSeq" id="WP_235313832.1">
    <property type="nucleotide sequence ID" value="NZ_JAKGAS010000010.1"/>
</dbReference>
<dbReference type="InterPro" id="IPR037018">
    <property type="entry name" value="GH65_N"/>
</dbReference>
<evidence type="ECO:0000259" key="4">
    <source>
        <dbReference type="Pfam" id="PF17167"/>
    </source>
</evidence>
<dbReference type="PANTHER" id="PTHR37469">
    <property type="entry name" value="CELLOBIONIC ACID PHOSPHORYLASE-RELATED"/>
    <property type="match status" value="1"/>
</dbReference>
<evidence type="ECO:0000259" key="3">
    <source>
        <dbReference type="Pfam" id="PF06165"/>
    </source>
</evidence>
<feature type="domain" description="Glycosyl hydrolase 94 catalytic" evidence="4">
    <location>
        <begin position="321"/>
        <end position="719"/>
    </location>
</feature>
<dbReference type="InterPro" id="IPR052047">
    <property type="entry name" value="GH94_Enzymes"/>
</dbReference>
<comment type="caution">
    <text evidence="5">The sequence shown here is derived from an EMBL/GenBank/DDBJ whole genome shotgun (WGS) entry which is preliminary data.</text>
</comment>
<evidence type="ECO:0000256" key="1">
    <source>
        <dbReference type="ARBA" id="ARBA00022676"/>
    </source>
</evidence>
<dbReference type="InterPro" id="IPR012341">
    <property type="entry name" value="6hp_glycosidase-like_sf"/>
</dbReference>
<dbReference type="Proteomes" id="UP001521137">
    <property type="component" value="Unassembled WGS sequence"/>
</dbReference>
<evidence type="ECO:0000313" key="5">
    <source>
        <dbReference type="EMBL" id="MCF2949730.1"/>
    </source>
</evidence>
<dbReference type="Gene3D" id="1.50.10.10">
    <property type="match status" value="1"/>
</dbReference>
<evidence type="ECO:0000256" key="2">
    <source>
        <dbReference type="ARBA" id="ARBA00022679"/>
    </source>
</evidence>
<name>A0ABS9D9U6_9ALTE</name>
<sequence>MFKNEPSSIERQLGGARYVLKSPKTLPNASGFLWNQNMLIQANCRGFALAQFMQPDAGKYVSGPAFEAKTFMQPEQPYYANHPGRFVYVKDNADGSIFSAPYEPVRANLDRFEFIPEPHQISWISEFNQIRLTLILRLPTETALECWQISVEDLSGQVRDLSVYPYFPIGYRSWMNQSGKFEAALNAVVCRSIEPYQKVQDYFKNQSLHELTFLAADVPADAWETSQSMFEGEGGLHNPSAIQQNVLNNSVANYATPTAVMQFKTKLKPNEVKQIHLLFGPAKDLAQISTYKAQFLTQGQAQFNNRAEEFKAYLSLGKGVLQIETPDSDLNAYVNHWLARQLYYHGDVNRLTTDPQTRNYLQDNMGMAYIKPEVSREAFILALSQQHVSGEMPDGILIQEGAELKYINQVPHTDHCVWLPVCLKAYLDETGDYELLEEVVGYADSEEQSIVSEHITRAMLWLEQSRDERGLSYINQGDWCDPMNMVGYKGKGVSAWLSLASAYAMNVWIDIQRTVDPNLSEPLQFLVKQSVQINQKVNQHCWVDDRFARGITDDGRVFGIAQDDEGKIFLNSQSWALLSGAADASQTPLMLQAIKQNLDTPYGCMMLAPCFTNMVEDIGRVTQKFPGTAENGSVYNHASAFYAYSLFVQGESDLAFEQLKKMLPTDEDIHVKGQLPLFIPNYYRGAYYQFPDEAGKSSQLFNTGTISWFYRCLVEQVFGVAGCKQGLNIAPKLPSHWSHAKIQREFRGAIFNIEYHRSNDCSQQLVYLDGELLKGTCIQNIKPGNTYQVVVKLPI</sequence>
<keyword evidence="6" id="KW-1185">Reference proteome</keyword>
<keyword evidence="1" id="KW-0328">Glycosyltransferase</keyword>
<gene>
    <name evidence="5" type="ORF">L0668_16545</name>
</gene>
<dbReference type="SUPFAM" id="SSF48208">
    <property type="entry name" value="Six-hairpin glycosidases"/>
    <property type="match status" value="1"/>
</dbReference>